<dbReference type="AlphaFoldDB" id="A0A2S7WYY1"/>
<comment type="caution">
    <text evidence="2">The sequence shown here is derived from an EMBL/GenBank/DDBJ whole genome shotgun (WGS) entry which is preliminary data.</text>
</comment>
<dbReference type="Pfam" id="PF19898">
    <property type="entry name" value="DUF6371"/>
    <property type="match status" value="1"/>
</dbReference>
<dbReference type="EMBL" id="MSCM01000001">
    <property type="protein sequence ID" value="PQJ82790.1"/>
    <property type="molecule type" value="Genomic_DNA"/>
</dbReference>
<name>A0A2S7WYY1_9FLAO</name>
<proteinExistence type="predicted"/>
<dbReference type="Proteomes" id="UP000239068">
    <property type="component" value="Unassembled WGS sequence"/>
</dbReference>
<sequence>MKIKLKKVELKLKFKNRRNFKILTPCCAKSNKDGKFVNYVGLRDVFGYCHSCGQTTLPPTQYVDENNGKYEWDSIQSKFVSSVLGLSYSNGGQSADKHGIHCDTSAKNEDIAMKYVENKVVDAYMRMQPENNLLTYICKTYGEKDKEYVKQLYKLGTSKDRGAVFWSINKKNKVQKGKVSYYDKNGKRTDNFKVPYLKKDGYYSCLFGEHLLGLPEYKSKPIILVESEKTAVISSIILPKYTWLSYAGINGLTNLKLEALRGLSIIVVPDISSNAVSIMQKKEKYFLELDINAKIWDMTNGKTDEELKQEGLYNCDLEDFFRRFIQ</sequence>
<gene>
    <name evidence="2" type="ORF">BTO16_09455</name>
</gene>
<accession>A0A2S7WYY1</accession>
<dbReference type="InterPro" id="IPR045951">
    <property type="entry name" value="DUF6371"/>
</dbReference>
<keyword evidence="3" id="KW-1185">Reference proteome</keyword>
<feature type="domain" description="DUF6371" evidence="1">
    <location>
        <begin position="131"/>
        <end position="270"/>
    </location>
</feature>
<evidence type="ECO:0000313" key="3">
    <source>
        <dbReference type="Proteomes" id="UP000239068"/>
    </source>
</evidence>
<dbReference type="OrthoDB" id="1068350at2"/>
<dbReference type="RefSeq" id="WP_105021336.1">
    <property type="nucleotide sequence ID" value="NZ_MSCM01000001.1"/>
</dbReference>
<reference evidence="2 3" key="1">
    <citation type="submission" date="2016-12" db="EMBL/GenBank/DDBJ databases">
        <title>Trade-off between light-utilization and light-protection in marine flavobacteria.</title>
        <authorList>
            <person name="Kumagai Y."/>
            <person name="Yoshizawa S."/>
            <person name="Kogure K."/>
            <person name="Iwasaki W."/>
        </authorList>
    </citation>
    <scope>NUCLEOTIDE SEQUENCE [LARGE SCALE GENOMIC DNA]</scope>
    <source>
        <strain evidence="2 3">ATCC 43844</strain>
    </source>
</reference>
<organism evidence="2 3">
    <name type="scientific">Polaribacter glomeratus</name>
    <dbReference type="NCBI Taxonomy" id="102"/>
    <lineage>
        <taxon>Bacteria</taxon>
        <taxon>Pseudomonadati</taxon>
        <taxon>Bacteroidota</taxon>
        <taxon>Flavobacteriia</taxon>
        <taxon>Flavobacteriales</taxon>
        <taxon>Flavobacteriaceae</taxon>
    </lineage>
</organism>
<evidence type="ECO:0000313" key="2">
    <source>
        <dbReference type="EMBL" id="PQJ82790.1"/>
    </source>
</evidence>
<protein>
    <recommendedName>
        <fullName evidence="1">DUF6371 domain-containing protein</fullName>
    </recommendedName>
</protein>
<evidence type="ECO:0000259" key="1">
    <source>
        <dbReference type="Pfam" id="PF19898"/>
    </source>
</evidence>